<proteinExistence type="predicted"/>
<evidence type="ECO:0000313" key="4">
    <source>
        <dbReference type="WBParaSite" id="SCUD_0001878601-mRNA-1"/>
    </source>
</evidence>
<dbReference type="AlphaFoldDB" id="A0A183KUP1"/>
<feature type="region of interest" description="Disordered" evidence="1">
    <location>
        <begin position="44"/>
        <end position="83"/>
    </location>
</feature>
<dbReference type="EMBL" id="UZAK01041518">
    <property type="protein sequence ID" value="VDP66999.1"/>
    <property type="molecule type" value="Genomic_DNA"/>
</dbReference>
<dbReference type="Proteomes" id="UP000279833">
    <property type="component" value="Unassembled WGS sequence"/>
</dbReference>
<name>A0A183KUP1_9TREM</name>
<dbReference type="WBParaSite" id="SCUD_0001878601-mRNA-1">
    <property type="protein sequence ID" value="SCUD_0001878601-mRNA-1"/>
    <property type="gene ID" value="SCUD_0001878601"/>
</dbReference>
<evidence type="ECO:0000313" key="2">
    <source>
        <dbReference type="EMBL" id="VDP66999.1"/>
    </source>
</evidence>
<protein>
    <submittedName>
        <fullName evidence="4">Secreted protein</fullName>
    </submittedName>
</protein>
<evidence type="ECO:0000313" key="3">
    <source>
        <dbReference type="Proteomes" id="UP000279833"/>
    </source>
</evidence>
<keyword evidence="3" id="KW-1185">Reference proteome</keyword>
<gene>
    <name evidence="2" type="ORF">SCUD_LOCUS18784</name>
</gene>
<accession>A0A183KUP1</accession>
<sequence length="98" mass="10841">MQFDKQRNVCPIHFYRHFLISSSAGSWNVALALQILVFTSASEPSCQSMMPPSDTHDTSGYHGSSSNNNNNKSIGSGKHNDNGIFITTSLGFNYRKIQ</sequence>
<reference evidence="4" key="1">
    <citation type="submission" date="2016-06" db="UniProtKB">
        <authorList>
            <consortium name="WormBaseParasite"/>
        </authorList>
    </citation>
    <scope>IDENTIFICATION</scope>
</reference>
<organism evidence="4">
    <name type="scientific">Schistosoma curassoni</name>
    <dbReference type="NCBI Taxonomy" id="6186"/>
    <lineage>
        <taxon>Eukaryota</taxon>
        <taxon>Metazoa</taxon>
        <taxon>Spiralia</taxon>
        <taxon>Lophotrochozoa</taxon>
        <taxon>Platyhelminthes</taxon>
        <taxon>Trematoda</taxon>
        <taxon>Digenea</taxon>
        <taxon>Strigeidida</taxon>
        <taxon>Schistosomatoidea</taxon>
        <taxon>Schistosomatidae</taxon>
        <taxon>Schistosoma</taxon>
    </lineage>
</organism>
<evidence type="ECO:0000256" key="1">
    <source>
        <dbReference type="SAM" id="MobiDB-lite"/>
    </source>
</evidence>
<feature type="compositionally biased region" description="Low complexity" evidence="1">
    <location>
        <begin position="60"/>
        <end position="77"/>
    </location>
</feature>
<reference evidence="2 3" key="2">
    <citation type="submission" date="2018-11" db="EMBL/GenBank/DDBJ databases">
        <authorList>
            <consortium name="Pathogen Informatics"/>
        </authorList>
    </citation>
    <scope>NUCLEOTIDE SEQUENCE [LARGE SCALE GENOMIC DNA]</scope>
    <source>
        <strain evidence="2">Dakar</strain>
        <strain evidence="3">Dakar, Senegal</strain>
    </source>
</reference>